<dbReference type="PROSITE" id="PS50887">
    <property type="entry name" value="GGDEF"/>
    <property type="match status" value="1"/>
</dbReference>
<dbReference type="InterPro" id="IPR043128">
    <property type="entry name" value="Rev_trsase/Diguanyl_cyclase"/>
</dbReference>
<evidence type="ECO:0000259" key="5">
    <source>
        <dbReference type="PROSITE" id="PS50883"/>
    </source>
</evidence>
<gene>
    <name evidence="7" type="ORF">HMF8227_02911</name>
</gene>
<dbReference type="InterPro" id="IPR011622">
    <property type="entry name" value="7TMR_DISM_rcpt_extracell_dom2"/>
</dbReference>
<dbReference type="NCBIfam" id="TIGR00229">
    <property type="entry name" value="sensory_box"/>
    <property type="match status" value="1"/>
</dbReference>
<dbReference type="Gene3D" id="3.30.450.20">
    <property type="entry name" value="PAS domain"/>
    <property type="match status" value="1"/>
</dbReference>
<dbReference type="InterPro" id="IPR000700">
    <property type="entry name" value="PAS-assoc_C"/>
</dbReference>
<accession>A0A2S2E6X7</accession>
<name>A0A2S2E6X7_9ALTE</name>
<feature type="domain" description="GGDEF" evidence="6">
    <location>
        <begin position="544"/>
        <end position="679"/>
    </location>
</feature>
<evidence type="ECO:0000256" key="2">
    <source>
        <dbReference type="SAM" id="Phobius"/>
    </source>
</evidence>
<dbReference type="PANTHER" id="PTHR44757">
    <property type="entry name" value="DIGUANYLATE CYCLASE DGCP"/>
    <property type="match status" value="1"/>
</dbReference>
<dbReference type="CDD" id="cd01949">
    <property type="entry name" value="GGDEF"/>
    <property type="match status" value="1"/>
</dbReference>
<dbReference type="Pfam" id="PF07695">
    <property type="entry name" value="7TMR-DISM_7TM"/>
    <property type="match status" value="1"/>
</dbReference>
<feature type="transmembrane region" description="Helical" evidence="2">
    <location>
        <begin position="349"/>
        <end position="367"/>
    </location>
</feature>
<dbReference type="PROSITE" id="PS50883">
    <property type="entry name" value="EAL"/>
    <property type="match status" value="1"/>
</dbReference>
<dbReference type="FunFam" id="3.30.70.270:FF:000001">
    <property type="entry name" value="Diguanylate cyclase domain protein"/>
    <property type="match status" value="1"/>
</dbReference>
<feature type="domain" description="PAC" evidence="4">
    <location>
        <begin position="462"/>
        <end position="512"/>
    </location>
</feature>
<keyword evidence="2" id="KW-0812">Transmembrane</keyword>
<dbReference type="Proteomes" id="UP000245728">
    <property type="component" value="Chromosome"/>
</dbReference>
<dbReference type="EMBL" id="CP029347">
    <property type="protein sequence ID" value="AWL13359.1"/>
    <property type="molecule type" value="Genomic_DNA"/>
</dbReference>
<evidence type="ECO:0000259" key="6">
    <source>
        <dbReference type="PROSITE" id="PS50887"/>
    </source>
</evidence>
<dbReference type="PANTHER" id="PTHR44757:SF2">
    <property type="entry name" value="BIOFILM ARCHITECTURE MAINTENANCE PROTEIN MBAA"/>
    <property type="match status" value="1"/>
</dbReference>
<keyword evidence="2" id="KW-0472">Membrane</keyword>
<keyword evidence="2" id="KW-1133">Transmembrane helix</keyword>
<dbReference type="CDD" id="cd00130">
    <property type="entry name" value="PAS"/>
    <property type="match status" value="1"/>
</dbReference>
<sequence>MLLLMVSPVLAGHGVEPLVIESGLEGDEVQQHVQYLRAHRSARLSDVRHSQQWQKELDIAPLTPQEALWGRVVVQRLGGSESHFAFMFANPTVDELDLLLLDEQQRILQNVVTGAERRFDSRGISHRFYILALDLEPGDKRSLYFRIKDDGPLVVPLRLISYSDMLTQGQLNLALIGLIGGALFIMTCYFLLSYVAVRSSVRFWFSLSSLSFLLLFLNIEGILSQLTGVSTFVEDVSLLLVAGALFSSAKVAHLMLKQVPQYWRFISYLMAILLVVNTLLFNEYWQLVFAIGLAGAAIVVQWGVALAYSNREDGRPNLFYAIGWSMITLMGLAQTSLYVTGLALEPQTSLYLTLLLLLGLLLIAFAVEEHERAQQRSRHQQQSDTIRDLRRFYNLFRNSAEGLYTSTLSGKLVTTNPAMCKVFGYENEQQMLAECQTTAQFYAHEKDRLALVEELRQSGVVLGKEIEGVRRDGSHFWFSISVQLRHEHNEDYLFGTVFDITERKETNLSLEYMATHDPLTGVFNRREFERRLRSDLDEARGKGMPLTLIYMDLDQFKVVNDTCGHKAGDILIKQLSNQLNDVVEGHGLLARLGGDEFGVLLVGDEASEDSAYILANRLMTVVQEFRFVWEGRIFTLGISLGLVPHHEQIHTPEQLLSMADSACYMAKEQGRNQIHTYSREDEQIQRYETELHWVSLINEALEDDNFELFYQHYHPLNDLAHGHYYEILLRMNTKEGLGSPASFLPAAERYNLTAQVDRWVIEHFFRWLSDNPQHLAHLERANINLSGQSLGDKELRLFVLNAFEKYGIPYRKICFEITESMAIIKMDETLQFIRTFRKLGCTFALDDFGSGFSSYGYLKNLPVNYVKIDGSFVKDMLTDKVDMAMVRSIQEVAKAMDMETVAEFVETKDIMAELGKMGVDYAQGYGVAKPRSLKQFEPLIYPKQ</sequence>
<dbReference type="PROSITE" id="PS50112">
    <property type="entry name" value="PAS"/>
    <property type="match status" value="1"/>
</dbReference>
<dbReference type="InterPro" id="IPR000014">
    <property type="entry name" value="PAS"/>
</dbReference>
<keyword evidence="8" id="KW-1185">Reference proteome</keyword>
<dbReference type="NCBIfam" id="TIGR00254">
    <property type="entry name" value="GGDEF"/>
    <property type="match status" value="1"/>
</dbReference>
<dbReference type="SUPFAM" id="SSF141868">
    <property type="entry name" value="EAL domain-like"/>
    <property type="match status" value="1"/>
</dbReference>
<evidence type="ECO:0000313" key="7">
    <source>
        <dbReference type="EMBL" id="AWL13359.1"/>
    </source>
</evidence>
<comment type="cofactor">
    <cofactor evidence="1">
        <name>Mg(2+)</name>
        <dbReference type="ChEBI" id="CHEBI:18420"/>
    </cofactor>
</comment>
<dbReference type="Gene3D" id="2.60.40.2380">
    <property type="match status" value="1"/>
</dbReference>
<feature type="transmembrane region" description="Helical" evidence="2">
    <location>
        <begin position="171"/>
        <end position="192"/>
    </location>
</feature>
<protein>
    <recommendedName>
        <fullName evidence="9">Diguanylate cyclase</fullName>
    </recommendedName>
</protein>
<dbReference type="KEGG" id="salh:HMF8227_02911"/>
<proteinExistence type="predicted"/>
<dbReference type="Pfam" id="PF00563">
    <property type="entry name" value="EAL"/>
    <property type="match status" value="1"/>
</dbReference>
<feature type="transmembrane region" description="Helical" evidence="2">
    <location>
        <begin position="262"/>
        <end position="281"/>
    </location>
</feature>
<dbReference type="SMART" id="SM00267">
    <property type="entry name" value="GGDEF"/>
    <property type="match status" value="1"/>
</dbReference>
<dbReference type="InterPro" id="IPR000160">
    <property type="entry name" value="GGDEF_dom"/>
</dbReference>
<dbReference type="SUPFAM" id="SSF55785">
    <property type="entry name" value="PYP-like sensor domain (PAS domain)"/>
    <property type="match status" value="1"/>
</dbReference>
<dbReference type="InterPro" id="IPR001633">
    <property type="entry name" value="EAL_dom"/>
</dbReference>
<feature type="transmembrane region" description="Helical" evidence="2">
    <location>
        <begin position="287"/>
        <end position="306"/>
    </location>
</feature>
<dbReference type="SUPFAM" id="SSF55073">
    <property type="entry name" value="Nucleotide cyclase"/>
    <property type="match status" value="1"/>
</dbReference>
<dbReference type="InterPro" id="IPR035919">
    <property type="entry name" value="EAL_sf"/>
</dbReference>
<evidence type="ECO:0000313" key="8">
    <source>
        <dbReference type="Proteomes" id="UP000245728"/>
    </source>
</evidence>
<evidence type="ECO:0000256" key="1">
    <source>
        <dbReference type="ARBA" id="ARBA00001946"/>
    </source>
</evidence>
<dbReference type="Gene3D" id="3.20.20.450">
    <property type="entry name" value="EAL domain"/>
    <property type="match status" value="1"/>
</dbReference>
<dbReference type="Pfam" id="PF00990">
    <property type="entry name" value="GGDEF"/>
    <property type="match status" value="1"/>
</dbReference>
<dbReference type="CDD" id="cd01948">
    <property type="entry name" value="EAL"/>
    <property type="match status" value="1"/>
</dbReference>
<dbReference type="InterPro" id="IPR052155">
    <property type="entry name" value="Biofilm_reg_signaling"/>
</dbReference>
<feature type="domain" description="PAS" evidence="3">
    <location>
        <begin position="388"/>
        <end position="429"/>
    </location>
</feature>
<dbReference type="GO" id="GO:0003824">
    <property type="term" value="F:catalytic activity"/>
    <property type="evidence" value="ECO:0007669"/>
    <property type="project" value="UniProtKB-ARBA"/>
</dbReference>
<reference evidence="7 8" key="1">
    <citation type="submission" date="2018-05" db="EMBL/GenBank/DDBJ databases">
        <title>Salinimonas sp. HMF8227 Genome sequencing and assembly.</title>
        <authorList>
            <person name="Kang H."/>
            <person name="Kang J."/>
            <person name="Cha I."/>
            <person name="Kim H."/>
            <person name="Joh K."/>
        </authorList>
    </citation>
    <scope>NUCLEOTIDE SEQUENCE [LARGE SCALE GENOMIC DNA]</scope>
    <source>
        <strain evidence="7 8">HMF8227</strain>
    </source>
</reference>
<feature type="domain" description="EAL" evidence="5">
    <location>
        <begin position="690"/>
        <end position="944"/>
    </location>
</feature>
<dbReference type="InterPro" id="IPR011623">
    <property type="entry name" value="7TMR_DISM_rcpt_extracell_dom1"/>
</dbReference>
<dbReference type="SMART" id="SM00052">
    <property type="entry name" value="EAL"/>
    <property type="match status" value="1"/>
</dbReference>
<dbReference type="Gene3D" id="3.30.70.270">
    <property type="match status" value="1"/>
</dbReference>
<evidence type="ECO:0008006" key="9">
    <source>
        <dbReference type="Google" id="ProtNLM"/>
    </source>
</evidence>
<feature type="transmembrane region" description="Helical" evidence="2">
    <location>
        <begin position="204"/>
        <end position="224"/>
    </location>
</feature>
<evidence type="ECO:0000259" key="4">
    <source>
        <dbReference type="PROSITE" id="PS50113"/>
    </source>
</evidence>
<feature type="transmembrane region" description="Helical" evidence="2">
    <location>
        <begin position="318"/>
        <end position="337"/>
    </location>
</feature>
<dbReference type="InterPro" id="IPR035965">
    <property type="entry name" value="PAS-like_dom_sf"/>
</dbReference>
<dbReference type="InterPro" id="IPR029787">
    <property type="entry name" value="Nucleotide_cyclase"/>
</dbReference>
<dbReference type="Pfam" id="PF07696">
    <property type="entry name" value="7TMR-DISMED2"/>
    <property type="match status" value="1"/>
</dbReference>
<organism evidence="7 8">
    <name type="scientific">Saliniradius amylolyticus</name>
    <dbReference type="NCBI Taxonomy" id="2183582"/>
    <lineage>
        <taxon>Bacteria</taxon>
        <taxon>Pseudomonadati</taxon>
        <taxon>Pseudomonadota</taxon>
        <taxon>Gammaproteobacteria</taxon>
        <taxon>Alteromonadales</taxon>
        <taxon>Alteromonadaceae</taxon>
        <taxon>Saliniradius</taxon>
    </lineage>
</organism>
<evidence type="ECO:0000259" key="3">
    <source>
        <dbReference type="PROSITE" id="PS50112"/>
    </source>
</evidence>
<dbReference type="AlphaFoldDB" id="A0A2S2E6X7"/>
<dbReference type="Pfam" id="PF13426">
    <property type="entry name" value="PAS_9"/>
    <property type="match status" value="1"/>
</dbReference>
<dbReference type="PROSITE" id="PS50113">
    <property type="entry name" value="PAC"/>
    <property type="match status" value="1"/>
</dbReference>